<gene>
    <name evidence="1" type="ORF">EA187_11135</name>
</gene>
<dbReference type="EMBL" id="SADD01000005">
    <property type="protein sequence ID" value="RVU44098.1"/>
    <property type="molecule type" value="Genomic_DNA"/>
</dbReference>
<dbReference type="Proteomes" id="UP000282926">
    <property type="component" value="Unassembled WGS sequence"/>
</dbReference>
<sequence length="229" mass="25304">MSDDFAPSIGDNYPDYFNDEAGYLYHAWEVTSIGEAARHDRWLHWSADAEVPATEAQTDLERWALARRCLQLQRTEDFLSLSESILTGERNHPALHYGEIAMQHAAALARDARLADALAAIDIGTGAPCPLPLTAARARAWLTLLAGQPEDADHLYQEALGTEPEATMGDTLFEIAEDFVHAGAAAQAHAWIERVEDHLAAHNDRLTEVDLELLRNDLLALEEASQPFP</sequence>
<protein>
    <recommendedName>
        <fullName evidence="3">Tetratricopeptide repeat protein</fullName>
    </recommendedName>
</protein>
<comment type="caution">
    <text evidence="1">The sequence shown here is derived from an EMBL/GenBank/DDBJ whole genome shotgun (WGS) entry which is preliminary data.</text>
</comment>
<dbReference type="RefSeq" id="WP_127780305.1">
    <property type="nucleotide sequence ID" value="NZ_SADD01000005.1"/>
</dbReference>
<proteinExistence type="predicted"/>
<evidence type="ECO:0000313" key="1">
    <source>
        <dbReference type="EMBL" id="RVU44098.1"/>
    </source>
</evidence>
<evidence type="ECO:0008006" key="3">
    <source>
        <dbReference type="Google" id="ProtNLM"/>
    </source>
</evidence>
<accession>A0ABY0CSM2</accession>
<name>A0ABY0CSM2_9DELT</name>
<reference evidence="1 2" key="1">
    <citation type="submission" date="2019-01" db="EMBL/GenBank/DDBJ databases">
        <title>Lujinxingia litoralis gen. nov., sp. nov. and Lujinxingia sediminis gen. nov., sp. nov., new members in the order Bradymonadales, isolated from coastal sediment.</title>
        <authorList>
            <person name="Li C.-M."/>
        </authorList>
    </citation>
    <scope>NUCLEOTIDE SEQUENCE [LARGE SCALE GENOMIC DNA]</scope>
    <source>
        <strain evidence="1 2">SEH01</strain>
    </source>
</reference>
<keyword evidence="2" id="KW-1185">Reference proteome</keyword>
<evidence type="ECO:0000313" key="2">
    <source>
        <dbReference type="Proteomes" id="UP000282926"/>
    </source>
</evidence>
<organism evidence="1 2">
    <name type="scientific">Lujinxingia sediminis</name>
    <dbReference type="NCBI Taxonomy" id="2480984"/>
    <lineage>
        <taxon>Bacteria</taxon>
        <taxon>Deltaproteobacteria</taxon>
        <taxon>Bradymonadales</taxon>
        <taxon>Lujinxingiaceae</taxon>
        <taxon>Lujinxingia</taxon>
    </lineage>
</organism>